<reference evidence="3" key="1">
    <citation type="journal article" date="2017" name="Front. Plant Sci.">
        <title>Climate Clever Clovers: New Paradigm to Reduce the Environmental Footprint of Ruminants by Breeding Low Methanogenic Forages Utilizing Haplotype Variation.</title>
        <authorList>
            <person name="Kaur P."/>
            <person name="Appels R."/>
            <person name="Bayer P.E."/>
            <person name="Keeble-Gagnere G."/>
            <person name="Wang J."/>
            <person name="Hirakawa H."/>
            <person name="Shirasawa K."/>
            <person name="Vercoe P."/>
            <person name="Stefanova K."/>
            <person name="Durmic Z."/>
            <person name="Nichols P."/>
            <person name="Revell C."/>
            <person name="Isobe S.N."/>
            <person name="Edwards D."/>
            <person name="Erskine W."/>
        </authorList>
    </citation>
    <scope>NUCLEOTIDE SEQUENCE [LARGE SCALE GENOMIC DNA]</scope>
    <source>
        <strain evidence="3">cv. Daliak</strain>
    </source>
</reference>
<proteinExistence type="predicted"/>
<evidence type="ECO:0000313" key="2">
    <source>
        <dbReference type="EMBL" id="GAU46603.1"/>
    </source>
</evidence>
<evidence type="ECO:0000256" key="1">
    <source>
        <dbReference type="SAM" id="MobiDB-lite"/>
    </source>
</evidence>
<feature type="compositionally biased region" description="Polar residues" evidence="1">
    <location>
        <begin position="92"/>
        <end position="106"/>
    </location>
</feature>
<name>A0A2Z6NWB9_TRISU</name>
<dbReference type="Proteomes" id="UP000242715">
    <property type="component" value="Unassembled WGS sequence"/>
</dbReference>
<feature type="compositionally biased region" description="Polar residues" evidence="1">
    <location>
        <begin position="1"/>
        <end position="10"/>
    </location>
</feature>
<feature type="compositionally biased region" description="Low complexity" evidence="1">
    <location>
        <begin position="113"/>
        <end position="127"/>
    </location>
</feature>
<feature type="region of interest" description="Disordered" evidence="1">
    <location>
        <begin position="71"/>
        <end position="139"/>
    </location>
</feature>
<dbReference type="EMBL" id="DF974231">
    <property type="protein sequence ID" value="GAU46603.1"/>
    <property type="molecule type" value="Genomic_DNA"/>
</dbReference>
<gene>
    <name evidence="2" type="ORF">TSUD_299940</name>
</gene>
<sequence length="139" mass="14830">MKQINNTTKADQGHKIIGLSKSGRGLGGVTNNGKSKQDVGPIQSNGLEKLKEGNMMKPKVKSMQNILGEGSIIAPAGKLPPKRNLSKVIPSRKSNNDLAKSFSGVNQRGGAPSNQKNSQEKSSQSSQGIQEDQFYVVAR</sequence>
<keyword evidence="3" id="KW-1185">Reference proteome</keyword>
<evidence type="ECO:0000313" key="3">
    <source>
        <dbReference type="Proteomes" id="UP000242715"/>
    </source>
</evidence>
<organism evidence="2 3">
    <name type="scientific">Trifolium subterraneum</name>
    <name type="common">Subterranean clover</name>
    <dbReference type="NCBI Taxonomy" id="3900"/>
    <lineage>
        <taxon>Eukaryota</taxon>
        <taxon>Viridiplantae</taxon>
        <taxon>Streptophyta</taxon>
        <taxon>Embryophyta</taxon>
        <taxon>Tracheophyta</taxon>
        <taxon>Spermatophyta</taxon>
        <taxon>Magnoliopsida</taxon>
        <taxon>eudicotyledons</taxon>
        <taxon>Gunneridae</taxon>
        <taxon>Pentapetalae</taxon>
        <taxon>rosids</taxon>
        <taxon>fabids</taxon>
        <taxon>Fabales</taxon>
        <taxon>Fabaceae</taxon>
        <taxon>Papilionoideae</taxon>
        <taxon>50 kb inversion clade</taxon>
        <taxon>NPAAA clade</taxon>
        <taxon>Hologalegina</taxon>
        <taxon>IRL clade</taxon>
        <taxon>Trifolieae</taxon>
        <taxon>Trifolium</taxon>
    </lineage>
</organism>
<accession>A0A2Z6NWB9</accession>
<dbReference type="AlphaFoldDB" id="A0A2Z6NWB9"/>
<protein>
    <submittedName>
        <fullName evidence="2">Uncharacterized protein</fullName>
    </submittedName>
</protein>
<feature type="region of interest" description="Disordered" evidence="1">
    <location>
        <begin position="1"/>
        <end position="56"/>
    </location>
</feature>